<evidence type="ECO:0000256" key="5">
    <source>
        <dbReference type="ARBA" id="ARBA00022679"/>
    </source>
</evidence>
<evidence type="ECO:0000256" key="8">
    <source>
        <dbReference type="ARBA" id="ARBA00052751"/>
    </source>
</evidence>
<dbReference type="InterPro" id="IPR042119">
    <property type="entry name" value="QueA_dom2"/>
</dbReference>
<proteinExistence type="inferred from homology"/>
<dbReference type="FunFam" id="3.40.1780.10:FF:000001">
    <property type="entry name" value="S-adenosylmethionine:tRNA ribosyltransferase-isomerase"/>
    <property type="match status" value="1"/>
</dbReference>
<gene>
    <name evidence="13 14" type="primary">queA</name>
    <name evidence="14" type="ORF">MiSe_29460</name>
</gene>
<dbReference type="NCBIfam" id="TIGR00113">
    <property type="entry name" value="queA"/>
    <property type="match status" value="1"/>
</dbReference>
<keyword evidence="5 13" id="KW-0808">Transferase</keyword>
<dbReference type="InterPro" id="IPR042118">
    <property type="entry name" value="QueA_dom1"/>
</dbReference>
<dbReference type="Gene3D" id="3.40.1780.10">
    <property type="entry name" value="QueA-like"/>
    <property type="match status" value="1"/>
</dbReference>
<dbReference type="AlphaFoldDB" id="A0AAV3X5Q8"/>
<dbReference type="PANTHER" id="PTHR30307:SF0">
    <property type="entry name" value="S-ADENOSYLMETHIONINE:TRNA RIBOSYLTRANSFERASE-ISOMERASE"/>
    <property type="match status" value="1"/>
</dbReference>
<comment type="subunit">
    <text evidence="3 13">Monomer.</text>
</comment>
<keyword evidence="6 13" id="KW-0949">S-adenosyl-L-methionine</keyword>
<evidence type="ECO:0000256" key="6">
    <source>
        <dbReference type="ARBA" id="ARBA00022691"/>
    </source>
</evidence>
<evidence type="ECO:0000256" key="2">
    <source>
        <dbReference type="ARBA" id="ARBA00004691"/>
    </source>
</evidence>
<keyword evidence="4 13" id="KW-0963">Cytoplasm</keyword>
<dbReference type="GO" id="GO:0008616">
    <property type="term" value="P:tRNA queuosine(34) biosynthetic process"/>
    <property type="evidence" value="ECO:0007669"/>
    <property type="project" value="UniProtKB-UniRule"/>
</dbReference>
<dbReference type="GO" id="GO:0005737">
    <property type="term" value="C:cytoplasm"/>
    <property type="evidence" value="ECO:0007669"/>
    <property type="project" value="UniProtKB-SubCell"/>
</dbReference>
<dbReference type="Proteomes" id="UP001050975">
    <property type="component" value="Unassembled WGS sequence"/>
</dbReference>
<organism evidence="14 15">
    <name type="scientific">Microseira wollei NIES-4236</name>
    <dbReference type="NCBI Taxonomy" id="2530354"/>
    <lineage>
        <taxon>Bacteria</taxon>
        <taxon>Bacillati</taxon>
        <taxon>Cyanobacteriota</taxon>
        <taxon>Cyanophyceae</taxon>
        <taxon>Oscillatoriophycideae</taxon>
        <taxon>Aerosakkonematales</taxon>
        <taxon>Aerosakkonemataceae</taxon>
        <taxon>Microseira</taxon>
    </lineage>
</organism>
<dbReference type="RefSeq" id="WP_226580978.1">
    <property type="nucleotide sequence ID" value="NZ_BLAY01000041.1"/>
</dbReference>
<comment type="subcellular location">
    <subcellularLocation>
        <location evidence="1 13">Cytoplasm</location>
    </subcellularLocation>
</comment>
<dbReference type="PANTHER" id="PTHR30307">
    <property type="entry name" value="S-ADENOSYLMETHIONINE:TRNA RIBOSYLTRANSFERASE-ISOMERASE"/>
    <property type="match status" value="1"/>
</dbReference>
<evidence type="ECO:0000256" key="12">
    <source>
        <dbReference type="ARBA" id="ARBA00076160"/>
    </source>
</evidence>
<dbReference type="HAMAP" id="MF_00113">
    <property type="entry name" value="QueA"/>
    <property type="match status" value="1"/>
</dbReference>
<keyword evidence="7 13" id="KW-0671">Queuosine biosynthesis</keyword>
<evidence type="ECO:0000256" key="13">
    <source>
        <dbReference type="HAMAP-Rule" id="MF_00113"/>
    </source>
</evidence>
<name>A0AAV3X5Q8_9CYAN</name>
<evidence type="ECO:0000256" key="11">
    <source>
        <dbReference type="ARBA" id="ARBA00069325"/>
    </source>
</evidence>
<accession>A0AAV3X5Q8</accession>
<evidence type="ECO:0000313" key="15">
    <source>
        <dbReference type="Proteomes" id="UP001050975"/>
    </source>
</evidence>
<evidence type="ECO:0000256" key="7">
    <source>
        <dbReference type="ARBA" id="ARBA00022785"/>
    </source>
</evidence>
<evidence type="ECO:0000256" key="1">
    <source>
        <dbReference type="ARBA" id="ARBA00004496"/>
    </source>
</evidence>
<evidence type="ECO:0000313" key="14">
    <source>
        <dbReference type="EMBL" id="GET38192.1"/>
    </source>
</evidence>
<evidence type="ECO:0000256" key="10">
    <source>
        <dbReference type="ARBA" id="ARBA00066503"/>
    </source>
</evidence>
<evidence type="ECO:0000256" key="3">
    <source>
        <dbReference type="ARBA" id="ARBA00011245"/>
    </source>
</evidence>
<dbReference type="InterPro" id="IPR003699">
    <property type="entry name" value="QueA"/>
</dbReference>
<dbReference type="Gene3D" id="2.40.10.240">
    <property type="entry name" value="QueA-like"/>
    <property type="match status" value="1"/>
</dbReference>
<evidence type="ECO:0000256" key="9">
    <source>
        <dbReference type="ARBA" id="ARBA00061210"/>
    </source>
</evidence>
<reference evidence="14" key="1">
    <citation type="submission" date="2019-10" db="EMBL/GenBank/DDBJ databases">
        <title>Draft genome sequece of Microseira wollei NIES-4236.</title>
        <authorList>
            <person name="Yamaguchi H."/>
            <person name="Suzuki S."/>
            <person name="Kawachi M."/>
        </authorList>
    </citation>
    <scope>NUCLEOTIDE SEQUENCE</scope>
    <source>
        <strain evidence="14">NIES-4236</strain>
    </source>
</reference>
<comment type="function">
    <text evidence="13">Transfers and isomerizes the ribose moiety from AdoMet to the 7-aminomethyl group of 7-deazaguanine (preQ1-tRNA) to give epoxyqueuosine (oQ-tRNA).</text>
</comment>
<dbReference type="EMBL" id="BLAY01000041">
    <property type="protein sequence ID" value="GET38192.1"/>
    <property type="molecule type" value="Genomic_DNA"/>
</dbReference>
<keyword evidence="15" id="KW-1185">Reference proteome</keyword>
<evidence type="ECO:0000256" key="4">
    <source>
        <dbReference type="ARBA" id="ARBA00022490"/>
    </source>
</evidence>
<dbReference type="EC" id="2.4.99.17" evidence="10 13"/>
<comment type="similarity">
    <text evidence="9 13">Belongs to the QueA family.</text>
</comment>
<comment type="catalytic activity">
    <reaction evidence="8 13">
        <text>7-aminomethyl-7-carbaguanosine(34) in tRNA + S-adenosyl-L-methionine = epoxyqueuosine(34) in tRNA + adenine + L-methionine + 2 H(+)</text>
        <dbReference type="Rhea" id="RHEA:32155"/>
        <dbReference type="Rhea" id="RHEA-COMP:10342"/>
        <dbReference type="Rhea" id="RHEA-COMP:18582"/>
        <dbReference type="ChEBI" id="CHEBI:15378"/>
        <dbReference type="ChEBI" id="CHEBI:16708"/>
        <dbReference type="ChEBI" id="CHEBI:57844"/>
        <dbReference type="ChEBI" id="CHEBI:59789"/>
        <dbReference type="ChEBI" id="CHEBI:82833"/>
        <dbReference type="ChEBI" id="CHEBI:194443"/>
        <dbReference type="EC" id="2.4.99.17"/>
    </reaction>
</comment>
<comment type="pathway">
    <text evidence="2 13">tRNA modification; tRNA-queuosine biosynthesis.</text>
</comment>
<dbReference type="Pfam" id="PF02547">
    <property type="entry name" value="Queuosine_synth"/>
    <property type="match status" value="1"/>
</dbReference>
<protein>
    <recommendedName>
        <fullName evidence="11 13">S-adenosylmethionine:tRNA ribosyltransferase-isomerase</fullName>
        <ecNumber evidence="10 13">2.4.99.17</ecNumber>
    </recommendedName>
    <alternativeName>
        <fullName evidence="12 13">Queuosine biosynthesis protein QueA</fullName>
    </alternativeName>
</protein>
<sequence length="410" mass="45450">MQVNEFSKANIKIAHPIDTTTPTPAPDREADRTLAAYDYFLPEHLIAQNPVTPRDSARLLVVAPESHAHRIFRDLPDLLQPGDLLVLNNTRVIRARLYGRKISGASVEVLLLQERQKNTWLALVRPGKRLLVGAKIIFEPPSSREEDRQNETSEEGKISLLSASERPFVPASSSLSAKVLEVDEATGGRILQFDIPEGKSLTELLEEFGHVPLPPYITNSQALPEQYQTVYGSRAGSAAAPTAGLHFTEELLEILEQRGIERAFVTLHIGVGTFRPVEVEDVTQHKMHEEWVEVSAETVAKIRSTKARGGRVIAVGTTVVRSLEGAAAVTGELQTFCDQTDLFIYPGYEWRVVDGLITNFHLPRSSLLMLVSALVGRQRLLDLYREAIAHNYRFYSFGDAMLILPTSGNG</sequence>
<comment type="caution">
    <text evidence="14">The sequence shown here is derived from an EMBL/GenBank/DDBJ whole genome shotgun (WGS) entry which is preliminary data.</text>
</comment>
<dbReference type="GO" id="GO:0051075">
    <property type="term" value="F:S-adenosylmethionine:tRNA ribosyltransferase-isomerase activity"/>
    <property type="evidence" value="ECO:0007669"/>
    <property type="project" value="UniProtKB-EC"/>
</dbReference>
<dbReference type="InterPro" id="IPR036100">
    <property type="entry name" value="QueA_sf"/>
</dbReference>
<dbReference type="NCBIfam" id="NF001140">
    <property type="entry name" value="PRK00147.1"/>
    <property type="match status" value="1"/>
</dbReference>
<dbReference type="SUPFAM" id="SSF111337">
    <property type="entry name" value="QueA-like"/>
    <property type="match status" value="1"/>
</dbReference>